<dbReference type="GO" id="GO:0005524">
    <property type="term" value="F:ATP binding"/>
    <property type="evidence" value="ECO:0007669"/>
    <property type="project" value="UniProtKB-KW"/>
</dbReference>
<keyword evidence="3" id="KW-0547">Nucleotide-binding</keyword>
<feature type="domain" description="Histidine kinase/HSP90-like ATPase" evidence="2">
    <location>
        <begin position="16"/>
        <end position="129"/>
    </location>
</feature>
<accession>A0ABV9EHY4</accession>
<reference evidence="4" key="1">
    <citation type="journal article" date="2019" name="Int. J. Syst. Evol. Microbiol.">
        <title>The Global Catalogue of Microorganisms (GCM) 10K type strain sequencing project: providing services to taxonomists for standard genome sequencing and annotation.</title>
        <authorList>
            <consortium name="The Broad Institute Genomics Platform"/>
            <consortium name="The Broad Institute Genome Sequencing Center for Infectious Disease"/>
            <person name="Wu L."/>
            <person name="Ma J."/>
        </authorList>
    </citation>
    <scope>NUCLEOTIDE SEQUENCE [LARGE SCALE GENOMIC DNA]</scope>
    <source>
        <strain evidence="4">CCUG 49560</strain>
    </source>
</reference>
<dbReference type="PANTHER" id="PTHR35526">
    <property type="entry name" value="ANTI-SIGMA-F FACTOR RSBW-RELATED"/>
    <property type="match status" value="1"/>
</dbReference>
<dbReference type="Proteomes" id="UP001595891">
    <property type="component" value="Unassembled WGS sequence"/>
</dbReference>
<dbReference type="CDD" id="cd16936">
    <property type="entry name" value="HATPase_RsbW-like"/>
    <property type="match status" value="1"/>
</dbReference>
<dbReference type="InterPro" id="IPR036890">
    <property type="entry name" value="HATPase_C_sf"/>
</dbReference>
<dbReference type="RefSeq" id="WP_262846253.1">
    <property type="nucleotide sequence ID" value="NZ_JANZYP010000045.1"/>
</dbReference>
<name>A0ABV9EHY4_9ACTN</name>
<keyword evidence="4" id="KW-1185">Reference proteome</keyword>
<organism evidence="3 4">
    <name type="scientific">Sphaerisporangium corydalis</name>
    <dbReference type="NCBI Taxonomy" id="1441875"/>
    <lineage>
        <taxon>Bacteria</taxon>
        <taxon>Bacillati</taxon>
        <taxon>Actinomycetota</taxon>
        <taxon>Actinomycetes</taxon>
        <taxon>Streptosporangiales</taxon>
        <taxon>Streptosporangiaceae</taxon>
        <taxon>Sphaerisporangium</taxon>
    </lineage>
</organism>
<dbReference type="EMBL" id="JBHSFN010000015">
    <property type="protein sequence ID" value="MFC4589202.1"/>
    <property type="molecule type" value="Genomic_DNA"/>
</dbReference>
<dbReference type="InterPro" id="IPR050267">
    <property type="entry name" value="Anti-sigma-factor_SerPK"/>
</dbReference>
<evidence type="ECO:0000256" key="1">
    <source>
        <dbReference type="ARBA" id="ARBA00022527"/>
    </source>
</evidence>
<protein>
    <submittedName>
        <fullName evidence="3">ATP-binding protein</fullName>
    </submittedName>
</protein>
<dbReference type="Gene3D" id="3.30.565.10">
    <property type="entry name" value="Histidine kinase-like ATPase, C-terminal domain"/>
    <property type="match status" value="1"/>
</dbReference>
<evidence type="ECO:0000313" key="3">
    <source>
        <dbReference type="EMBL" id="MFC4589202.1"/>
    </source>
</evidence>
<keyword evidence="1" id="KW-0808">Transferase</keyword>
<keyword evidence="1" id="KW-0418">Kinase</keyword>
<dbReference type="Pfam" id="PF13581">
    <property type="entry name" value="HATPase_c_2"/>
    <property type="match status" value="1"/>
</dbReference>
<evidence type="ECO:0000259" key="2">
    <source>
        <dbReference type="Pfam" id="PF13581"/>
    </source>
</evidence>
<gene>
    <name evidence="3" type="ORF">ACFO8L_24135</name>
</gene>
<sequence length="147" mass="15746">MTETSDGLRSVSWDLPHDLAMVGRARNLAKEILTAWSLDHLVDDVVLVIGELLGNAISYGAPPIRLSLWAAADDLCVRVTDHGPGRPCRLDLGLEAISGRGLPIVLALADDVGVIPVADGPGKTVWARWTLANTPREEAALDQRARP</sequence>
<keyword evidence="3" id="KW-0067">ATP-binding</keyword>
<comment type="caution">
    <text evidence="3">The sequence shown here is derived from an EMBL/GenBank/DDBJ whole genome shotgun (WGS) entry which is preliminary data.</text>
</comment>
<dbReference type="PANTHER" id="PTHR35526:SF3">
    <property type="entry name" value="ANTI-SIGMA-F FACTOR RSBW"/>
    <property type="match status" value="1"/>
</dbReference>
<proteinExistence type="predicted"/>
<evidence type="ECO:0000313" key="4">
    <source>
        <dbReference type="Proteomes" id="UP001595891"/>
    </source>
</evidence>
<keyword evidence="1" id="KW-0723">Serine/threonine-protein kinase</keyword>
<dbReference type="InterPro" id="IPR003594">
    <property type="entry name" value="HATPase_dom"/>
</dbReference>
<dbReference type="SUPFAM" id="SSF55874">
    <property type="entry name" value="ATPase domain of HSP90 chaperone/DNA topoisomerase II/histidine kinase"/>
    <property type="match status" value="1"/>
</dbReference>